<feature type="region of interest" description="Disordered" evidence="1">
    <location>
        <begin position="76"/>
        <end position="113"/>
    </location>
</feature>
<evidence type="ECO:0000313" key="3">
    <source>
        <dbReference type="Proteomes" id="UP000799757"/>
    </source>
</evidence>
<organism evidence="2 3">
    <name type="scientific">Melanomma pulvis-pyrius CBS 109.77</name>
    <dbReference type="NCBI Taxonomy" id="1314802"/>
    <lineage>
        <taxon>Eukaryota</taxon>
        <taxon>Fungi</taxon>
        <taxon>Dikarya</taxon>
        <taxon>Ascomycota</taxon>
        <taxon>Pezizomycotina</taxon>
        <taxon>Dothideomycetes</taxon>
        <taxon>Pleosporomycetidae</taxon>
        <taxon>Pleosporales</taxon>
        <taxon>Melanommataceae</taxon>
        <taxon>Melanomma</taxon>
    </lineage>
</organism>
<feature type="region of interest" description="Disordered" evidence="1">
    <location>
        <begin position="125"/>
        <end position="153"/>
    </location>
</feature>
<reference evidence="2" key="1">
    <citation type="journal article" date="2020" name="Stud. Mycol.">
        <title>101 Dothideomycetes genomes: a test case for predicting lifestyles and emergence of pathogens.</title>
        <authorList>
            <person name="Haridas S."/>
            <person name="Albert R."/>
            <person name="Binder M."/>
            <person name="Bloem J."/>
            <person name="Labutti K."/>
            <person name="Salamov A."/>
            <person name="Andreopoulos B."/>
            <person name="Baker S."/>
            <person name="Barry K."/>
            <person name="Bills G."/>
            <person name="Bluhm B."/>
            <person name="Cannon C."/>
            <person name="Castanera R."/>
            <person name="Culley D."/>
            <person name="Daum C."/>
            <person name="Ezra D."/>
            <person name="Gonzalez J."/>
            <person name="Henrissat B."/>
            <person name="Kuo A."/>
            <person name="Liang C."/>
            <person name="Lipzen A."/>
            <person name="Lutzoni F."/>
            <person name="Magnuson J."/>
            <person name="Mondo S."/>
            <person name="Nolan M."/>
            <person name="Ohm R."/>
            <person name="Pangilinan J."/>
            <person name="Park H.-J."/>
            <person name="Ramirez L."/>
            <person name="Alfaro M."/>
            <person name="Sun H."/>
            <person name="Tritt A."/>
            <person name="Yoshinaga Y."/>
            <person name="Zwiers L.-H."/>
            <person name="Turgeon B."/>
            <person name="Goodwin S."/>
            <person name="Spatafora J."/>
            <person name="Crous P."/>
            <person name="Grigoriev I."/>
        </authorList>
    </citation>
    <scope>NUCLEOTIDE SEQUENCE</scope>
    <source>
        <strain evidence="2">CBS 109.77</strain>
    </source>
</reference>
<keyword evidence="3" id="KW-1185">Reference proteome</keyword>
<evidence type="ECO:0000313" key="2">
    <source>
        <dbReference type="EMBL" id="KAF2799495.1"/>
    </source>
</evidence>
<dbReference type="Proteomes" id="UP000799757">
    <property type="component" value="Unassembled WGS sequence"/>
</dbReference>
<dbReference type="AlphaFoldDB" id="A0A6A6XTX9"/>
<name>A0A6A6XTX9_9PLEO</name>
<dbReference type="OrthoDB" id="410701at2759"/>
<evidence type="ECO:0000256" key="1">
    <source>
        <dbReference type="SAM" id="MobiDB-lite"/>
    </source>
</evidence>
<sequence>MPLLPLLAIPGSPCRSLAPTLRFFRVHYSTPIAFWRCAPRRPACHLRSYAGPSAVLGSIRPSGTLTSGGIHAQCPENGARLGSHARYHSGRRSPRPAQLSRAKMKARRQSQPALILDAMHNSSRELYTRTPQGKTDLSYASPRRRGTRGISRQFPGSLAPIANATQERAPISLYNILSRYIETITASPWAESEFQLTQRELAVLDAKGYSQKDVERWVSCLRNENSVTAAEIFRPGNPMPPLFLVLLFLQRKRMKTFALGIVLRHVELRLQPERVSWKELKILVIRMIRHARRVWPESLPWIASVFTSEATRIFDGAGDNGALSANMLSDVTHFSNAFLSLLSLPASLHPILSALHQEKAQFQVLHFMASRAPALIVTRTGFRAVIRNQLAHKKTSEEREWAKLKRESWPPWKENQTAMDEEKGYEFGTSRASRILHRTYEAGYEGRKWENIAEMYSGWDTDLSPTIQTRTSLPDMFAQYKNQTHLETLLWAGRVRTTRTRREAWACFLEYEASGAPARQEVYRAMFEKLYYPELEEIEPEPGRPDAMLLPGDSKEVLPDPSSPLTLVYLNEPIPSFEQLYYRMADKGVRPTNRFLAFLVQTSRNYAMVMRLLESAKDDFGGGIRSLLEGSYVSKPEHQKLPGYMSAAFIHFLCYFGRFTRPLTAAPPLLSGVDHKESLNTDRHYLLEYAHAILLHCRPHYRPAWTVYMRKVVFDGTKLERHRRHDISIQYRIIGDLVDKMKEENIDLDDEQFRLVCLTKVFAAQHALRGDMSNEDTQHVFTAGAHEMRTTFHTLVSANIDTNSPASTRKMDLIPPHIPAPTVLHVYVRALGILRDHEGLYSFATWAASHHVEITARANAQHSGPQALFRTIVALRAGLEGVLQEGQPAASKDLVELIRAQIESIKQWDWPSDKDVERYKQGTLTMKRRSGGVV</sequence>
<feature type="compositionally biased region" description="Basic residues" evidence="1">
    <location>
        <begin position="83"/>
        <end position="94"/>
    </location>
</feature>
<accession>A0A6A6XTX9</accession>
<dbReference type="EMBL" id="MU001763">
    <property type="protein sequence ID" value="KAF2799495.1"/>
    <property type="molecule type" value="Genomic_DNA"/>
</dbReference>
<proteinExistence type="predicted"/>
<gene>
    <name evidence="2" type="ORF">K505DRAFT_265601</name>
</gene>
<protein>
    <submittedName>
        <fullName evidence="2">Uncharacterized protein</fullName>
    </submittedName>
</protein>